<keyword evidence="2" id="KW-1185">Reference proteome</keyword>
<dbReference type="Proteomes" id="UP000194873">
    <property type="component" value="Unassembled WGS sequence"/>
</dbReference>
<dbReference type="InterPro" id="IPR025345">
    <property type="entry name" value="DUF4249"/>
</dbReference>
<proteinExistence type="predicted"/>
<protein>
    <recommendedName>
        <fullName evidence="3">DUF4249 domain-containing protein</fullName>
    </recommendedName>
</protein>
<dbReference type="OrthoDB" id="1062680at2"/>
<gene>
    <name evidence="1" type="ORF">BXP70_21380</name>
</gene>
<organism evidence="1 2">
    <name type="scientific">Hymenobacter crusticola</name>
    <dbReference type="NCBI Taxonomy" id="1770526"/>
    <lineage>
        <taxon>Bacteria</taxon>
        <taxon>Pseudomonadati</taxon>
        <taxon>Bacteroidota</taxon>
        <taxon>Cytophagia</taxon>
        <taxon>Cytophagales</taxon>
        <taxon>Hymenobacteraceae</taxon>
        <taxon>Hymenobacter</taxon>
    </lineage>
</organism>
<name>A0A243WAV5_9BACT</name>
<evidence type="ECO:0008006" key="3">
    <source>
        <dbReference type="Google" id="ProtNLM"/>
    </source>
</evidence>
<dbReference type="AlphaFoldDB" id="A0A243WAV5"/>
<comment type="caution">
    <text evidence="1">The sequence shown here is derived from an EMBL/GenBank/DDBJ whole genome shotgun (WGS) entry which is preliminary data.</text>
</comment>
<evidence type="ECO:0000313" key="2">
    <source>
        <dbReference type="Proteomes" id="UP000194873"/>
    </source>
</evidence>
<evidence type="ECO:0000313" key="1">
    <source>
        <dbReference type="EMBL" id="OUJ71635.1"/>
    </source>
</evidence>
<sequence length="384" mass="43055">MRLLSYPMRAVLLWCLAVALPGCIDPYMPDVIDSTKSYLVVDGIINSQGVTTIVLSRTYDIAAKTAPPVETGATLYVEDEAAARYTLRESTTKGTYTSASLTLSPAKKYRLHIRTIGGKEYASDYVAVKNTPPIDNIGWQAATSGLNIYVNSHDDANDTHYYRWSYEETWEIRPLLVPSVEYLNRKMQDIRVPYPQSCWITEKSANIILGNTTSLGRDVVSDQLLRSFSTTSDRLYTKYTILVRQYAQTKEEYEYWSLLKKNTENIGTLFDPLPAQLTGNIHCLNDDTELALGYVGASSVQEKRIFISRGQLPPAWRLLTGYESCVPPDTVKLSNVDNTFSNPVVIPVTPTFSPMGSLQGYTRSSVECVDCRKRGTAVRPSFWQ</sequence>
<reference evidence="1 2" key="1">
    <citation type="submission" date="2017-01" db="EMBL/GenBank/DDBJ databases">
        <title>A new Hymenobacter.</title>
        <authorList>
            <person name="Liang Y."/>
            <person name="Feng F."/>
        </authorList>
    </citation>
    <scope>NUCLEOTIDE SEQUENCE [LARGE SCALE GENOMIC DNA]</scope>
    <source>
        <strain evidence="1">MIMBbqt21</strain>
    </source>
</reference>
<dbReference type="RefSeq" id="WP_086596155.1">
    <property type="nucleotide sequence ID" value="NZ_MTSE01000015.1"/>
</dbReference>
<accession>A0A243WAV5</accession>
<dbReference type="Pfam" id="PF14054">
    <property type="entry name" value="DUF4249"/>
    <property type="match status" value="1"/>
</dbReference>
<dbReference type="EMBL" id="MTSE01000015">
    <property type="protein sequence ID" value="OUJ71635.1"/>
    <property type="molecule type" value="Genomic_DNA"/>
</dbReference>